<protein>
    <recommendedName>
        <fullName evidence="3">Ig-like domain-containing protein</fullName>
    </recommendedName>
</protein>
<accession>A0A8T0FUG8</accession>
<evidence type="ECO:0000313" key="1">
    <source>
        <dbReference type="EMBL" id="KAF8794741.1"/>
    </source>
</evidence>
<name>A0A8T0FUG8_ARGBR</name>
<gene>
    <name evidence="1" type="ORF">HNY73_002683</name>
</gene>
<dbReference type="PANTHER" id="PTHR21261:SF15">
    <property type="entry name" value="BEATEN PATH IIIA, ISOFORM D-RELATED"/>
    <property type="match status" value="1"/>
</dbReference>
<proteinExistence type="predicted"/>
<evidence type="ECO:0008006" key="3">
    <source>
        <dbReference type="Google" id="ProtNLM"/>
    </source>
</evidence>
<sequence length="139" mass="16387">MVVQHHLANFGNVSSVVAVFRHPERSFSPKVFHKGFDPLAQLFYDLEREVLYSIKWHKNNVEFYRYLPADNPPEQKYELPGIFLDLGWCKEGYIFMYKTDVHSEGTYRCEVSTEAPFFRTVKGESEMRIYGTYNVAKIF</sequence>
<dbReference type="EMBL" id="JABXBU010000002">
    <property type="protein sequence ID" value="KAF8794741.1"/>
    <property type="molecule type" value="Genomic_DNA"/>
</dbReference>
<evidence type="ECO:0000313" key="2">
    <source>
        <dbReference type="Proteomes" id="UP000807504"/>
    </source>
</evidence>
<dbReference type="PANTHER" id="PTHR21261">
    <property type="entry name" value="BEAT PROTEIN"/>
    <property type="match status" value="1"/>
</dbReference>
<dbReference type="Proteomes" id="UP000807504">
    <property type="component" value="Unassembled WGS sequence"/>
</dbReference>
<reference evidence="1" key="1">
    <citation type="journal article" date="2020" name="bioRxiv">
        <title>Chromosome-level reference genome of the European wasp spider Argiope bruennichi: a resource for studies on range expansion and evolutionary adaptation.</title>
        <authorList>
            <person name="Sheffer M.M."/>
            <person name="Hoppe A."/>
            <person name="Krehenwinkel H."/>
            <person name="Uhl G."/>
            <person name="Kuss A.W."/>
            <person name="Jensen L."/>
            <person name="Jensen C."/>
            <person name="Gillespie R.G."/>
            <person name="Hoff K.J."/>
            <person name="Prost S."/>
        </authorList>
    </citation>
    <scope>NUCLEOTIDE SEQUENCE</scope>
</reference>
<comment type="caution">
    <text evidence="1">The sequence shown here is derived from an EMBL/GenBank/DDBJ whole genome shotgun (WGS) entry which is preliminary data.</text>
</comment>
<reference evidence="1" key="2">
    <citation type="submission" date="2020-06" db="EMBL/GenBank/DDBJ databases">
        <authorList>
            <person name="Sheffer M."/>
        </authorList>
    </citation>
    <scope>NUCLEOTIDE SEQUENCE</scope>
</reference>
<organism evidence="1 2">
    <name type="scientific">Argiope bruennichi</name>
    <name type="common">Wasp spider</name>
    <name type="synonym">Aranea bruennichi</name>
    <dbReference type="NCBI Taxonomy" id="94029"/>
    <lineage>
        <taxon>Eukaryota</taxon>
        <taxon>Metazoa</taxon>
        <taxon>Ecdysozoa</taxon>
        <taxon>Arthropoda</taxon>
        <taxon>Chelicerata</taxon>
        <taxon>Arachnida</taxon>
        <taxon>Araneae</taxon>
        <taxon>Araneomorphae</taxon>
        <taxon>Entelegynae</taxon>
        <taxon>Araneoidea</taxon>
        <taxon>Araneidae</taxon>
        <taxon>Argiope</taxon>
    </lineage>
</organism>
<dbReference type="AlphaFoldDB" id="A0A8T0FUG8"/>
<keyword evidence="2" id="KW-1185">Reference proteome</keyword>